<dbReference type="Pfam" id="PF20585">
    <property type="entry name" value="Pectate_lyase_5"/>
    <property type="match status" value="1"/>
</dbReference>
<feature type="region of interest" description="Disordered" evidence="2">
    <location>
        <begin position="723"/>
        <end position="747"/>
    </location>
</feature>
<dbReference type="PROSITE" id="PS51782">
    <property type="entry name" value="LYSM"/>
    <property type="match status" value="2"/>
</dbReference>
<dbReference type="Pfam" id="PF09479">
    <property type="entry name" value="Flg_new"/>
    <property type="match status" value="2"/>
</dbReference>
<dbReference type="Gene3D" id="3.10.350.10">
    <property type="entry name" value="LysM domain"/>
    <property type="match status" value="2"/>
</dbReference>
<feature type="domain" description="LysM" evidence="4">
    <location>
        <begin position="821"/>
        <end position="867"/>
    </location>
</feature>
<dbReference type="InterPro" id="IPR042229">
    <property type="entry name" value="Listeria/Bacterioides_rpt_sf"/>
</dbReference>
<dbReference type="RefSeq" id="WP_227732768.1">
    <property type="nucleotide sequence ID" value="NZ_JAJEPV010000008.1"/>
</dbReference>
<comment type="subcellular location">
    <subcellularLocation>
        <location evidence="1">Cell envelope</location>
    </subcellularLocation>
</comment>
<evidence type="ECO:0000259" key="4">
    <source>
        <dbReference type="PROSITE" id="PS51782"/>
    </source>
</evidence>
<feature type="chain" id="PRO_5042141007" evidence="3">
    <location>
        <begin position="29"/>
        <end position="870"/>
    </location>
</feature>
<protein>
    <submittedName>
        <fullName evidence="5">LysM peptidoglycan-binding domain-containing protein</fullName>
    </submittedName>
</protein>
<dbReference type="Gene3D" id="2.60.40.4270">
    <property type="entry name" value="Listeria-Bacteroides repeat domain"/>
    <property type="match status" value="2"/>
</dbReference>
<dbReference type="InterPro" id="IPR036779">
    <property type="entry name" value="LysM_dom_sf"/>
</dbReference>
<feature type="region of interest" description="Disordered" evidence="2">
    <location>
        <begin position="30"/>
        <end position="52"/>
    </location>
</feature>
<dbReference type="Proteomes" id="UP001197795">
    <property type="component" value="Unassembled WGS sequence"/>
</dbReference>
<dbReference type="InterPro" id="IPR018392">
    <property type="entry name" value="LysM"/>
</dbReference>
<keyword evidence="6" id="KW-1185">Reference proteome</keyword>
<keyword evidence="3" id="KW-0732">Signal</keyword>
<comment type="caution">
    <text evidence="5">The sequence shown here is derived from an EMBL/GenBank/DDBJ whole genome shotgun (WGS) entry which is preliminary data.</text>
</comment>
<evidence type="ECO:0000256" key="2">
    <source>
        <dbReference type="SAM" id="MobiDB-lite"/>
    </source>
</evidence>
<reference evidence="5 6" key="1">
    <citation type="submission" date="2021-10" db="EMBL/GenBank/DDBJ databases">
        <title>Anaerobic single-cell dispensing facilitates the cultivation of human gut bacteria.</title>
        <authorList>
            <person name="Afrizal A."/>
        </authorList>
    </citation>
    <scope>NUCLEOTIDE SEQUENCE [LARGE SCALE GENOMIC DNA]</scope>
    <source>
        <strain evidence="5 6">CLA-AA-H273</strain>
    </source>
</reference>
<dbReference type="CDD" id="cd00118">
    <property type="entry name" value="LysM"/>
    <property type="match status" value="2"/>
</dbReference>
<dbReference type="PANTHER" id="PTHR33734">
    <property type="entry name" value="LYSM DOMAIN-CONTAINING GPI-ANCHORED PROTEIN 2"/>
    <property type="match status" value="1"/>
</dbReference>
<gene>
    <name evidence="5" type="ORF">LKD75_04540</name>
</gene>
<dbReference type="Pfam" id="PF01476">
    <property type="entry name" value="LysM"/>
    <property type="match status" value="2"/>
</dbReference>
<dbReference type="EMBL" id="JAJEPV010000008">
    <property type="protein sequence ID" value="MCC2118867.1"/>
    <property type="molecule type" value="Genomic_DNA"/>
</dbReference>
<accession>A0AAE2ZZ22</accession>
<dbReference type="InterPro" id="IPR013378">
    <property type="entry name" value="InlB-like_B-rpt"/>
</dbReference>
<feature type="signal peptide" evidence="3">
    <location>
        <begin position="1"/>
        <end position="28"/>
    </location>
</feature>
<dbReference type="SUPFAM" id="SSF54106">
    <property type="entry name" value="LysM domain"/>
    <property type="match status" value="2"/>
</dbReference>
<evidence type="ECO:0000313" key="6">
    <source>
        <dbReference type="Proteomes" id="UP001197795"/>
    </source>
</evidence>
<proteinExistence type="predicted"/>
<evidence type="ECO:0000313" key="5">
    <source>
        <dbReference type="EMBL" id="MCC2118867.1"/>
    </source>
</evidence>
<organism evidence="5 6">
    <name type="scientific">Waltera acetigignens</name>
    <dbReference type="NCBI Taxonomy" id="2981769"/>
    <lineage>
        <taxon>Bacteria</taxon>
        <taxon>Bacillati</taxon>
        <taxon>Bacillota</taxon>
        <taxon>Clostridia</taxon>
        <taxon>Lachnospirales</taxon>
        <taxon>Lachnospiraceae</taxon>
        <taxon>Waltera</taxon>
    </lineage>
</organism>
<evidence type="ECO:0000256" key="3">
    <source>
        <dbReference type="SAM" id="SignalP"/>
    </source>
</evidence>
<dbReference type="NCBIfam" id="TIGR02543">
    <property type="entry name" value="List_Bact_rpt"/>
    <property type="match status" value="1"/>
</dbReference>
<dbReference type="PANTHER" id="PTHR33734:SF22">
    <property type="entry name" value="MEMBRANE-BOUND LYTIC MUREIN TRANSGLYCOSYLASE D"/>
    <property type="match status" value="1"/>
</dbReference>
<evidence type="ECO:0000256" key="1">
    <source>
        <dbReference type="ARBA" id="ARBA00004196"/>
    </source>
</evidence>
<dbReference type="SMART" id="SM00257">
    <property type="entry name" value="LysM"/>
    <property type="match status" value="2"/>
</dbReference>
<feature type="domain" description="LysM" evidence="4">
    <location>
        <begin position="752"/>
        <end position="798"/>
    </location>
</feature>
<dbReference type="AlphaFoldDB" id="A0AAE2ZZ22"/>
<dbReference type="InterPro" id="IPR046776">
    <property type="entry name" value="Pectate_lyase_5"/>
</dbReference>
<name>A0AAE2ZZ22_9FIRM</name>
<dbReference type="GO" id="GO:0030313">
    <property type="term" value="C:cell envelope"/>
    <property type="evidence" value="ECO:0007669"/>
    <property type="project" value="UniProtKB-SubCell"/>
</dbReference>
<sequence length="870" mass="91130">MKKQKIRFYAALLCSSMVLSLVSTPVSAAETGQLTNPPTSTEGPGSPESASGNEAAAILNGLYTTLPVANGVKEVATAEELAAALADSSISGITLKGDVEISSTLTVNRTVTLDLNGNVLKMTGGFSVIKVESGGDLTIADSTPNKVHKFNPNYTDMWGCGLWKLDKDTGTEIVSGGVITGGGGDFAHSDGGGVLVNVGGKLTMTGGSIVGCSAGGLGGGVHLAYDSSIGKSSTFTMTGGSIIGCAAKNGGGVSVSPGCTFTMGSGSEIRNCNAQSGGGGVDISALWNSNIIGCFIMNGGTIRTCTGLYGGGVYNSGSFIMSGGTIKASISTTTQYASSGGVWNDNQFTMTRGTIGDPDNKKDPSHVYNTSTQRVTLTMRDNAKIYTNVTNVGILNADGGEMSGTMTNDTNRYGTGTITGSEGAAGSTEFHGKVTNTGTIRKGTFKNEVINESSGTINGGTFTGAITNNDGTVLDGDFSGATLNGMLVITFDPNNGDQPSTQKVNWSKDGAALTAPDPVPTNEGHSIEGWYYDNNGTETKWNFDTDTVKCTMTLKAKWELSTYSVTLQTDGGTIASGKEVTGYTYGTGAVLPTTNDITREGYRFDGWYADSNFSGSPVTEITGTDTENKTFYAKWTKNTTPIISGNTINYIVEHYKTDGSGYTLAETEHSAGKTGDTVTATPKTYEGFTYNPAISTASGTLKKISGPEDIVTLKLYYDMNADTEQESTDNGPEEKADRENPSPVVKKNPSYMTYTVQAGDTLWAIARKYNCSITEIVAANSDRIKNPNRIHAGWQLKIPQSGAPITGGTPDAVLPENKKSGIYIVRQGDTLWAIARKCGCSVAEIISLNRELIRNPALIYSGWELKVPQD</sequence>